<keyword evidence="11" id="KW-1185">Reference proteome</keyword>
<dbReference type="Gene3D" id="1.10.510.10">
    <property type="entry name" value="Transferase(Phosphotransferase) domain 1"/>
    <property type="match status" value="1"/>
</dbReference>
<keyword evidence="5" id="KW-0418">Kinase</keyword>
<dbReference type="InterPro" id="IPR008266">
    <property type="entry name" value="Tyr_kinase_AS"/>
</dbReference>
<keyword evidence="3" id="KW-0808">Transferase</keyword>
<dbReference type="PANTHER" id="PTHR12209:SF0">
    <property type="entry name" value="EKC_KEOPS COMPLEX SUBUNIT TP53RK"/>
    <property type="match status" value="1"/>
</dbReference>
<evidence type="ECO:0000256" key="3">
    <source>
        <dbReference type="ARBA" id="ARBA00022679"/>
    </source>
</evidence>
<dbReference type="Gene3D" id="3.30.200.20">
    <property type="entry name" value="Phosphorylase Kinase, domain 1"/>
    <property type="match status" value="1"/>
</dbReference>
<dbReference type="EC" id="2.7.11.1" evidence="2"/>
<comment type="catalytic activity">
    <reaction evidence="8">
        <text>L-seryl-[protein] + ATP = O-phospho-L-seryl-[protein] + ADP + H(+)</text>
        <dbReference type="Rhea" id="RHEA:17989"/>
        <dbReference type="Rhea" id="RHEA-COMP:9863"/>
        <dbReference type="Rhea" id="RHEA-COMP:11604"/>
        <dbReference type="ChEBI" id="CHEBI:15378"/>
        <dbReference type="ChEBI" id="CHEBI:29999"/>
        <dbReference type="ChEBI" id="CHEBI:30616"/>
        <dbReference type="ChEBI" id="CHEBI:83421"/>
        <dbReference type="ChEBI" id="CHEBI:456216"/>
        <dbReference type="EC" id="2.7.11.1"/>
    </reaction>
</comment>
<evidence type="ECO:0000256" key="1">
    <source>
        <dbReference type="ARBA" id="ARBA00010630"/>
    </source>
</evidence>
<evidence type="ECO:0000313" key="10">
    <source>
        <dbReference type="EMBL" id="CAG5098146.1"/>
    </source>
</evidence>
<name>A0ABN7SHX6_OIKDI</name>
<evidence type="ECO:0000313" key="11">
    <source>
        <dbReference type="Proteomes" id="UP001158576"/>
    </source>
</evidence>
<dbReference type="EMBL" id="OU015569">
    <property type="protein sequence ID" value="CAG5098146.1"/>
    <property type="molecule type" value="Genomic_DNA"/>
</dbReference>
<keyword evidence="9" id="KW-0732">Signal</keyword>
<dbReference type="SUPFAM" id="SSF56112">
    <property type="entry name" value="Protein kinase-like (PK-like)"/>
    <property type="match status" value="1"/>
</dbReference>
<evidence type="ECO:0000256" key="9">
    <source>
        <dbReference type="SAM" id="SignalP"/>
    </source>
</evidence>
<protein>
    <recommendedName>
        <fullName evidence="2">non-specific serine/threonine protein kinase</fullName>
        <ecNumber evidence="2">2.7.11.1</ecNumber>
    </recommendedName>
</protein>
<sequence>MIVFQSILILNLQMTEQYVCPESGESFCQGAEARLYLTKINGNEVICKERFSKKYRVAELDKHIRQTNVKNEVRESAFERIEAGYLSLSVKAKSRALKKCAQKNIPAPRLLHFDLESCCVFMSKVKGIAVKNFIDKVYDADGNVGAQIGALVAAIHLAGFVHGDLTTSNFIINPEAEAGSNSRVSVIDFGLSSTTSTEENRAVDLHVLEKAMESAHPKRDGLTTGFLTGYREKIREGKNGVELERKIFQRLEVVRARGRKRSMVG</sequence>
<evidence type="ECO:0000256" key="7">
    <source>
        <dbReference type="ARBA" id="ARBA00047899"/>
    </source>
</evidence>
<dbReference type="Pfam" id="PF06293">
    <property type="entry name" value="Kdo"/>
    <property type="match status" value="1"/>
</dbReference>
<proteinExistence type="inferred from homology"/>
<evidence type="ECO:0000256" key="5">
    <source>
        <dbReference type="ARBA" id="ARBA00022777"/>
    </source>
</evidence>
<dbReference type="PANTHER" id="PTHR12209">
    <property type="entry name" value="NON-SPECIFIC SERINE/THREONINE PROTEIN KINASE"/>
    <property type="match status" value="1"/>
</dbReference>
<evidence type="ECO:0000256" key="4">
    <source>
        <dbReference type="ARBA" id="ARBA00022741"/>
    </source>
</evidence>
<dbReference type="Proteomes" id="UP001158576">
    <property type="component" value="Chromosome XSR"/>
</dbReference>
<comment type="catalytic activity">
    <reaction evidence="7">
        <text>L-threonyl-[protein] + ATP = O-phospho-L-threonyl-[protein] + ADP + H(+)</text>
        <dbReference type="Rhea" id="RHEA:46608"/>
        <dbReference type="Rhea" id="RHEA-COMP:11060"/>
        <dbReference type="Rhea" id="RHEA-COMP:11605"/>
        <dbReference type="ChEBI" id="CHEBI:15378"/>
        <dbReference type="ChEBI" id="CHEBI:30013"/>
        <dbReference type="ChEBI" id="CHEBI:30616"/>
        <dbReference type="ChEBI" id="CHEBI:61977"/>
        <dbReference type="ChEBI" id="CHEBI:456216"/>
        <dbReference type="EC" id="2.7.11.1"/>
    </reaction>
</comment>
<keyword evidence="6" id="KW-0067">ATP-binding</keyword>
<comment type="similarity">
    <text evidence="1">Belongs to the protein kinase superfamily. BUD32 family.</text>
</comment>
<feature type="signal peptide" evidence="9">
    <location>
        <begin position="1"/>
        <end position="17"/>
    </location>
</feature>
<evidence type="ECO:0000256" key="6">
    <source>
        <dbReference type="ARBA" id="ARBA00022840"/>
    </source>
</evidence>
<keyword evidence="4" id="KW-0547">Nucleotide-binding</keyword>
<dbReference type="InterPro" id="IPR011009">
    <property type="entry name" value="Kinase-like_dom_sf"/>
</dbReference>
<dbReference type="PROSITE" id="PS00109">
    <property type="entry name" value="PROTEIN_KINASE_TYR"/>
    <property type="match status" value="1"/>
</dbReference>
<reference evidence="10 11" key="1">
    <citation type="submission" date="2021-04" db="EMBL/GenBank/DDBJ databases">
        <authorList>
            <person name="Bliznina A."/>
        </authorList>
    </citation>
    <scope>NUCLEOTIDE SEQUENCE [LARGE SCALE GENOMIC DNA]</scope>
</reference>
<accession>A0ABN7SHX6</accession>
<evidence type="ECO:0000256" key="2">
    <source>
        <dbReference type="ARBA" id="ARBA00012513"/>
    </source>
</evidence>
<evidence type="ECO:0000256" key="8">
    <source>
        <dbReference type="ARBA" id="ARBA00048679"/>
    </source>
</evidence>
<gene>
    <name evidence="10" type="ORF">OKIOD_LOCUS6965</name>
</gene>
<feature type="chain" id="PRO_5047282844" description="non-specific serine/threonine protein kinase" evidence="9">
    <location>
        <begin position="18"/>
        <end position="265"/>
    </location>
</feature>
<organism evidence="10 11">
    <name type="scientific">Oikopleura dioica</name>
    <name type="common">Tunicate</name>
    <dbReference type="NCBI Taxonomy" id="34765"/>
    <lineage>
        <taxon>Eukaryota</taxon>
        <taxon>Metazoa</taxon>
        <taxon>Chordata</taxon>
        <taxon>Tunicata</taxon>
        <taxon>Appendicularia</taxon>
        <taxon>Copelata</taxon>
        <taxon>Oikopleuridae</taxon>
        <taxon>Oikopleura</taxon>
    </lineage>
</organism>